<dbReference type="Proteomes" id="UP000011740">
    <property type="component" value="Unassembled WGS sequence"/>
</dbReference>
<evidence type="ECO:0000259" key="1">
    <source>
        <dbReference type="Pfam" id="PF09359"/>
    </source>
</evidence>
<dbReference type="RefSeq" id="WP_004949624.1">
    <property type="nucleotide sequence ID" value="NZ_AORZ01000082.1"/>
</dbReference>
<sequence length="281" mass="30753">MSTAAPAPAVPGPRTPHPLERAVGAARPITLAEVNARSCLLTRFDRSYLVPARLLTDLVALLTAPHRPGGAYRVLTIDGRRAFHYHSVYYDTPGLRSFHEHRQGRRQRFKIRERVYRDSGERQFELKLKGGRGDTVKHRLPLTGDAAPLDPAYRAWLDTTLRTAYGITAPTELTPSVTTDYLRATLVADGERVTCDAGLVCVDRRTGATVRCAPGLVLVETKGTGRLTDADRLLHAHGVRPAVFTKYCGALAALRPALPGNRWRRAAALAFPAAPPRRATG</sequence>
<evidence type="ECO:0000313" key="3">
    <source>
        <dbReference type="Proteomes" id="UP000011740"/>
    </source>
</evidence>
<proteinExistence type="predicted"/>
<dbReference type="STRING" id="1223523.H340_22091"/>
<gene>
    <name evidence="2" type="ORF">H340_22091</name>
</gene>
<reference evidence="2 3" key="1">
    <citation type="journal article" date="2013" name="Genome Announc.">
        <title>Whole-Genome Shotgun Assembly and Analysis of the Genome of Streptomyces mobaraensis DSM 40847, a Strain for Industrial Production of Microbial Transglutaminase.</title>
        <authorList>
            <person name="Yang H."/>
            <person name="He T."/>
            <person name="Wu W."/>
            <person name="Zhu W."/>
            <person name="Lu B."/>
            <person name="Sun W."/>
        </authorList>
    </citation>
    <scope>NUCLEOTIDE SEQUENCE [LARGE SCALE GENOMIC DNA]</scope>
    <source>
        <strain evidence="2 3">DSM 40847</strain>
    </source>
</reference>
<dbReference type="InterPro" id="IPR033469">
    <property type="entry name" value="CYTH-like_dom_sf"/>
</dbReference>
<organism evidence="2 3">
    <name type="scientific">Streptomyces mobaraensis (strain ATCC 29032 / DSM 40847 / JCM 4168 / NBRC 13819 / NCIMB 11159 / IPCR 16-22)</name>
    <dbReference type="NCBI Taxonomy" id="1223523"/>
    <lineage>
        <taxon>Bacteria</taxon>
        <taxon>Bacillati</taxon>
        <taxon>Actinomycetota</taxon>
        <taxon>Actinomycetes</taxon>
        <taxon>Kitasatosporales</taxon>
        <taxon>Streptomycetaceae</taxon>
        <taxon>Streptomyces</taxon>
    </lineage>
</organism>
<feature type="domain" description="VTC" evidence="1">
    <location>
        <begin position="72"/>
        <end position="254"/>
    </location>
</feature>
<dbReference type="PATRIC" id="fig|1223523.3.peg.4499"/>
<dbReference type="Pfam" id="PF09359">
    <property type="entry name" value="VTC"/>
    <property type="match status" value="1"/>
</dbReference>
<dbReference type="AlphaFoldDB" id="M3C2V6"/>
<dbReference type="EMBL" id="AORZ01000082">
    <property type="protein sequence ID" value="EME98291.1"/>
    <property type="molecule type" value="Genomic_DNA"/>
</dbReference>
<evidence type="ECO:0000313" key="2">
    <source>
        <dbReference type="EMBL" id="EME98291.1"/>
    </source>
</evidence>
<accession>M3C2V6</accession>
<name>M3C2V6_STRM1</name>
<protein>
    <submittedName>
        <fullName evidence="2">VTC domain-containing protein</fullName>
    </submittedName>
</protein>
<comment type="caution">
    <text evidence="2">The sequence shown here is derived from an EMBL/GenBank/DDBJ whole genome shotgun (WGS) entry which is preliminary data.</text>
</comment>
<dbReference type="InterPro" id="IPR018966">
    <property type="entry name" value="VTC_domain"/>
</dbReference>
<dbReference type="SUPFAM" id="SSF55154">
    <property type="entry name" value="CYTH-like phosphatases"/>
    <property type="match status" value="1"/>
</dbReference>
<dbReference type="CDD" id="cd07750">
    <property type="entry name" value="PolyPPase_VTC_like"/>
    <property type="match status" value="1"/>
</dbReference>
<dbReference type="eggNOG" id="COG3025">
    <property type="taxonomic scope" value="Bacteria"/>
</dbReference>